<keyword evidence="6" id="KW-0472">Membrane</keyword>
<evidence type="ECO:0000256" key="6">
    <source>
        <dbReference type="ARBA" id="ARBA00023136"/>
    </source>
</evidence>
<dbReference type="InterPro" id="IPR000742">
    <property type="entry name" value="EGF"/>
</dbReference>
<dbReference type="Pfam" id="PF02010">
    <property type="entry name" value="REJ"/>
    <property type="match status" value="1"/>
</dbReference>
<evidence type="ECO:0000256" key="1">
    <source>
        <dbReference type="ARBA" id="ARBA00004370"/>
    </source>
</evidence>
<dbReference type="InterPro" id="IPR002859">
    <property type="entry name" value="PKD/REJ-like"/>
</dbReference>
<evidence type="ECO:0000313" key="9">
    <source>
        <dbReference type="Proteomes" id="UP001163046"/>
    </source>
</evidence>
<dbReference type="Proteomes" id="UP001163046">
    <property type="component" value="Unassembled WGS sequence"/>
</dbReference>
<comment type="subcellular location">
    <subcellularLocation>
        <location evidence="1">Membrane</location>
    </subcellularLocation>
</comment>
<comment type="caution">
    <text evidence="8">The sequence shown here is derived from an EMBL/GenBank/DDBJ whole genome shotgun (WGS) entry which is preliminary data.</text>
</comment>
<dbReference type="PROSITE" id="PS51111">
    <property type="entry name" value="REJ"/>
    <property type="match status" value="1"/>
</dbReference>
<dbReference type="GO" id="GO:0006816">
    <property type="term" value="P:calcium ion transport"/>
    <property type="evidence" value="ECO:0007669"/>
    <property type="project" value="TreeGrafter"/>
</dbReference>
<proteinExistence type="inferred from homology"/>
<keyword evidence="5" id="KW-1133">Transmembrane helix</keyword>
<evidence type="ECO:0000259" key="7">
    <source>
        <dbReference type="PROSITE" id="PS51111"/>
    </source>
</evidence>
<comment type="similarity">
    <text evidence="2">Belongs to the polycystin family.</text>
</comment>
<evidence type="ECO:0000256" key="5">
    <source>
        <dbReference type="ARBA" id="ARBA00022989"/>
    </source>
</evidence>
<dbReference type="InterPro" id="IPR014010">
    <property type="entry name" value="REJ_dom"/>
</dbReference>
<dbReference type="GO" id="GO:0005886">
    <property type="term" value="C:plasma membrane"/>
    <property type="evidence" value="ECO:0007669"/>
    <property type="project" value="TreeGrafter"/>
</dbReference>
<dbReference type="PANTHER" id="PTHR46730">
    <property type="entry name" value="POLYCYSTIN-1"/>
    <property type="match status" value="1"/>
</dbReference>
<evidence type="ECO:0000256" key="2">
    <source>
        <dbReference type="ARBA" id="ARBA00007200"/>
    </source>
</evidence>
<evidence type="ECO:0000313" key="8">
    <source>
        <dbReference type="EMBL" id="KAJ7334471.1"/>
    </source>
</evidence>
<reference evidence="8" key="1">
    <citation type="submission" date="2023-01" db="EMBL/GenBank/DDBJ databases">
        <title>Genome assembly of the deep-sea coral Lophelia pertusa.</title>
        <authorList>
            <person name="Herrera S."/>
            <person name="Cordes E."/>
        </authorList>
    </citation>
    <scope>NUCLEOTIDE SEQUENCE</scope>
    <source>
        <strain evidence="8">USNM1676648</strain>
        <tissue evidence="8">Polyp</tissue>
    </source>
</reference>
<keyword evidence="3" id="KW-0812">Transmembrane</keyword>
<dbReference type="EMBL" id="MU827784">
    <property type="protein sequence ID" value="KAJ7334471.1"/>
    <property type="molecule type" value="Genomic_DNA"/>
</dbReference>
<organism evidence="8 9">
    <name type="scientific">Desmophyllum pertusum</name>
    <dbReference type="NCBI Taxonomy" id="174260"/>
    <lineage>
        <taxon>Eukaryota</taxon>
        <taxon>Metazoa</taxon>
        <taxon>Cnidaria</taxon>
        <taxon>Anthozoa</taxon>
        <taxon>Hexacorallia</taxon>
        <taxon>Scleractinia</taxon>
        <taxon>Caryophylliina</taxon>
        <taxon>Caryophylliidae</taxon>
        <taxon>Desmophyllum</taxon>
    </lineage>
</organism>
<dbReference type="AlphaFoldDB" id="A0A9W9YGL9"/>
<keyword evidence="9" id="KW-1185">Reference proteome</keyword>
<dbReference type="PROSITE" id="PS00022">
    <property type="entry name" value="EGF_1"/>
    <property type="match status" value="1"/>
</dbReference>
<evidence type="ECO:0000256" key="3">
    <source>
        <dbReference type="ARBA" id="ARBA00022692"/>
    </source>
</evidence>
<keyword evidence="4" id="KW-0677">Repeat</keyword>
<evidence type="ECO:0000256" key="4">
    <source>
        <dbReference type="ARBA" id="ARBA00022737"/>
    </source>
</evidence>
<feature type="domain" description="REJ" evidence="7">
    <location>
        <begin position="28"/>
        <end position="447"/>
    </location>
</feature>
<accession>A0A9W9YGL9</accession>
<protein>
    <recommendedName>
        <fullName evidence="7">REJ domain-containing protein</fullName>
    </recommendedName>
</protein>
<dbReference type="PANTHER" id="PTHR46730:SF1">
    <property type="entry name" value="PLAT DOMAIN-CONTAINING PROTEIN"/>
    <property type="match status" value="1"/>
</dbReference>
<sequence>MLEQGPSCKCQERFFGRYCGTYKAERPCRSPTVSLPSLSPNVTSPVSMRRANQILISSEVNLDCELSFATIFNWHVYRLNSDRVISRNGTSELLIPRGRLSVGNYLVRLTVVMAGTKVFGVGEGYIRVISSSIIARIAGGTKVERGFDKTLVFNASLSRDPDDYYSESNLRFTWICRRASEALTEDLLEIPATIPSPSESPLDRGGCFGTGPGKVGSNYPLLYINSSNMVENSSYLITVVVERNRRRANYTQEVVIVPGDTPEVMINCKDNCDTKLNPSRRVALEVVCKGSSCGRGLAYHWSLFKASILNQSHWLKDQKLQNKIRTRLTSPILVTYRLVLEPNMRYKFVLIAKRRGGHPGYSEYQVTTNSPPAGGTCQVSPLSGITLETIFTFTCSDWQDRDSPLRYEFIYFTDKDSLNVAYKGVTSSKDTKLPAGRRQITLRLTFE</sequence>
<name>A0A9W9YGL9_9CNID</name>
<dbReference type="GO" id="GO:0005261">
    <property type="term" value="F:monoatomic cation channel activity"/>
    <property type="evidence" value="ECO:0007669"/>
    <property type="project" value="TreeGrafter"/>
</dbReference>
<gene>
    <name evidence="8" type="ORF">OS493_014788</name>
</gene>
<dbReference type="OrthoDB" id="5986471at2759"/>